<evidence type="ECO:0000313" key="1">
    <source>
        <dbReference type="EMBL" id="WOB08613.1"/>
    </source>
</evidence>
<dbReference type="Pfam" id="PF14026">
    <property type="entry name" value="SCO4226-like"/>
    <property type="match status" value="2"/>
</dbReference>
<sequence length="192" mass="20838">MTTMQTHVVRRIGIAANAAELEAALMRLRSTEGRVPQALWLHSYAVCEPDGRFGLACVFQAADAATLQRHADRCGLPAHEVLPVAHTLVEQAFAPTRVYLVRRRHAWPRGTDLGRQGAVARRVADAVIGREVSWLHSHVVREADGRLGTVCLYQGIDPAALARHAARAGLPADEIVPVLGRVVVRDASRNAA</sequence>
<dbReference type="InterPro" id="IPR025336">
    <property type="entry name" value="SCO4226-like"/>
</dbReference>
<evidence type="ECO:0000313" key="2">
    <source>
        <dbReference type="Proteomes" id="UP001303946"/>
    </source>
</evidence>
<keyword evidence="2" id="KW-1185">Reference proteome</keyword>
<organism evidence="1 2">
    <name type="scientific">Piscinibacter gummiphilus</name>
    <dbReference type="NCBI Taxonomy" id="946333"/>
    <lineage>
        <taxon>Bacteria</taxon>
        <taxon>Pseudomonadati</taxon>
        <taxon>Pseudomonadota</taxon>
        <taxon>Betaproteobacteria</taxon>
        <taxon>Burkholderiales</taxon>
        <taxon>Sphaerotilaceae</taxon>
        <taxon>Piscinibacter</taxon>
    </lineage>
</organism>
<dbReference type="Proteomes" id="UP001303946">
    <property type="component" value="Chromosome"/>
</dbReference>
<accession>A0ABZ0CUG0</accession>
<name>A0ABZ0CUG0_9BURK</name>
<gene>
    <name evidence="1" type="ORF">RXV79_00840</name>
</gene>
<protein>
    <submittedName>
        <fullName evidence="1">DUF4242 domain-containing protein</fullName>
    </submittedName>
</protein>
<dbReference type="RefSeq" id="WP_316701409.1">
    <property type="nucleotide sequence ID" value="NZ_CP136336.1"/>
</dbReference>
<proteinExistence type="predicted"/>
<dbReference type="EMBL" id="CP136336">
    <property type="protein sequence ID" value="WOB08613.1"/>
    <property type="molecule type" value="Genomic_DNA"/>
</dbReference>
<reference evidence="1 2" key="1">
    <citation type="submission" date="2023-10" db="EMBL/GenBank/DDBJ databases">
        <title>Bacteria for the degradation of biodegradable plastic PBAT(Polybutylene adipate terephthalate).</title>
        <authorList>
            <person name="Weon H.-Y."/>
            <person name="Yeon J."/>
        </authorList>
    </citation>
    <scope>NUCLEOTIDE SEQUENCE [LARGE SCALE GENOMIC DNA]</scope>
    <source>
        <strain evidence="1 2">SBD 7-3</strain>
    </source>
</reference>